<accession>A0A2P2QCG9</accession>
<dbReference type="EMBL" id="GGEC01084145">
    <property type="protein sequence ID" value="MBX64629.1"/>
    <property type="molecule type" value="Transcribed_RNA"/>
</dbReference>
<evidence type="ECO:0000313" key="1">
    <source>
        <dbReference type="EMBL" id="MBX64629.1"/>
    </source>
</evidence>
<name>A0A2P2QCG9_RHIMU</name>
<dbReference type="AlphaFoldDB" id="A0A2P2QCG9"/>
<sequence length="37" mass="4322">MRKTTEIIIAPALVCKEVLIVIRNKFHNKSHLQNEYA</sequence>
<reference evidence="1" key="1">
    <citation type="submission" date="2018-02" db="EMBL/GenBank/DDBJ databases">
        <title>Rhizophora mucronata_Transcriptome.</title>
        <authorList>
            <person name="Meera S.P."/>
            <person name="Sreeshan A."/>
            <person name="Augustine A."/>
        </authorList>
    </citation>
    <scope>NUCLEOTIDE SEQUENCE</scope>
    <source>
        <tissue evidence="1">Leaf</tissue>
    </source>
</reference>
<protein>
    <submittedName>
        <fullName evidence="1">Uncharacterized protein</fullName>
    </submittedName>
</protein>
<organism evidence="1">
    <name type="scientific">Rhizophora mucronata</name>
    <name type="common">Asiatic mangrove</name>
    <dbReference type="NCBI Taxonomy" id="61149"/>
    <lineage>
        <taxon>Eukaryota</taxon>
        <taxon>Viridiplantae</taxon>
        <taxon>Streptophyta</taxon>
        <taxon>Embryophyta</taxon>
        <taxon>Tracheophyta</taxon>
        <taxon>Spermatophyta</taxon>
        <taxon>Magnoliopsida</taxon>
        <taxon>eudicotyledons</taxon>
        <taxon>Gunneridae</taxon>
        <taxon>Pentapetalae</taxon>
        <taxon>rosids</taxon>
        <taxon>fabids</taxon>
        <taxon>Malpighiales</taxon>
        <taxon>Rhizophoraceae</taxon>
        <taxon>Rhizophora</taxon>
    </lineage>
</organism>
<proteinExistence type="predicted"/>